<dbReference type="InterPro" id="IPR020556">
    <property type="entry name" value="Amidase_CS"/>
</dbReference>
<dbReference type="eggNOG" id="COG0154">
    <property type="taxonomic scope" value="Bacteria"/>
</dbReference>
<dbReference type="Proteomes" id="UP000191135">
    <property type="component" value="Plasmid pMM170"/>
</dbReference>
<evidence type="ECO:0000313" key="4">
    <source>
        <dbReference type="EMBL" id="AQZ54465.1"/>
    </source>
</evidence>
<evidence type="ECO:0000313" key="5">
    <source>
        <dbReference type="Proteomes" id="UP000191135"/>
    </source>
</evidence>
<keyword evidence="4" id="KW-0436">Ligase</keyword>
<feature type="domain" description="Amidase" evidence="3">
    <location>
        <begin position="24"/>
        <end position="423"/>
    </location>
</feature>
<sequence length="456" mass="47787">MPLDLTFRQQAAMLAANEMTASALVEAALERIARRDGALKSIVHLSETALAEAERLDLMAPEDRPPFAGLVFGVKDIIDVAGQPTRCGSHAHNEMPAEDAAVVATLRRTGMIPVAKLATYEYALTGPAYDQPNPPARNPWNTNHITGGSSSGSAAAVAGGLMRVALGTDTGGSVRAPAAYCGVVGLKPTRGLVPDRGCFPLSRSLDVVGPIGASVDDVAFVLERLIPGFAPVAPRQDIAGLVIGYARDWFADDPHTDAAVLSALDDAAGRLSMLGARINLVDLPDYQPLEDAATVILQAKALAVHKEGLGRNYEAYGVDARRNLLTGALLTDEHVAAAQSVAAGFRLRVDEALQTCAALLTPTTLGPAPAFTDFRDGPVWTPMRTMPFNMSGHPAISLPCGLGDTGLPLGAQLVGGFGQERMLIRIAGALELVSLPLICPVPAENNDLSHREPAEI</sequence>
<comment type="function">
    <text evidence="1">Hydrolyzes indole-3-acetamide (IAM) into indole-3-acetic acid (IAA).</text>
</comment>
<dbReference type="PANTHER" id="PTHR11895">
    <property type="entry name" value="TRANSAMIDASE"/>
    <property type="match status" value="1"/>
</dbReference>
<keyword evidence="4" id="KW-0808">Transferase</keyword>
<dbReference type="SUPFAM" id="SSF75304">
    <property type="entry name" value="Amidase signature (AS) enzymes"/>
    <property type="match status" value="1"/>
</dbReference>
<protein>
    <recommendedName>
        <fullName evidence="2">Indoleacetamide hydrolase</fullName>
    </recommendedName>
</protein>
<dbReference type="Pfam" id="PF01425">
    <property type="entry name" value="Amidase"/>
    <property type="match status" value="1"/>
</dbReference>
<name>A0A1U9Z9U2_9HYPH</name>
<dbReference type="InterPro" id="IPR023631">
    <property type="entry name" value="Amidase_dom"/>
</dbReference>
<geneLocation type="plasmid" evidence="5">
    <name>pmm170</name>
</geneLocation>
<proteinExistence type="predicted"/>
<evidence type="ECO:0000256" key="1">
    <source>
        <dbReference type="ARBA" id="ARBA00003871"/>
    </source>
</evidence>
<organism evidence="4 5">
    <name type="scientific">Martelella mediterranea DSM 17316</name>
    <dbReference type="NCBI Taxonomy" id="1122214"/>
    <lineage>
        <taxon>Bacteria</taxon>
        <taxon>Pseudomonadati</taxon>
        <taxon>Pseudomonadota</taxon>
        <taxon>Alphaproteobacteria</taxon>
        <taxon>Hyphomicrobiales</taxon>
        <taxon>Aurantimonadaceae</taxon>
        <taxon>Martelella</taxon>
    </lineage>
</organism>
<evidence type="ECO:0000259" key="3">
    <source>
        <dbReference type="Pfam" id="PF01425"/>
    </source>
</evidence>
<dbReference type="InterPro" id="IPR000120">
    <property type="entry name" value="Amidase"/>
</dbReference>
<dbReference type="KEGG" id="mmed:Mame_05174"/>
<gene>
    <name evidence="4" type="primary">gatA_3</name>
    <name evidence="4" type="ORF">Mame_05174</name>
</gene>
<dbReference type="PROSITE" id="PS00571">
    <property type="entry name" value="AMIDASES"/>
    <property type="match status" value="1"/>
</dbReference>
<keyword evidence="4" id="KW-0614">Plasmid</keyword>
<dbReference type="GO" id="GO:0016740">
    <property type="term" value="F:transferase activity"/>
    <property type="evidence" value="ECO:0007669"/>
    <property type="project" value="UniProtKB-KW"/>
</dbReference>
<dbReference type="PANTHER" id="PTHR11895:SF176">
    <property type="entry name" value="AMIDASE AMID-RELATED"/>
    <property type="match status" value="1"/>
</dbReference>
<dbReference type="InterPro" id="IPR036928">
    <property type="entry name" value="AS_sf"/>
</dbReference>
<evidence type="ECO:0000256" key="2">
    <source>
        <dbReference type="ARBA" id="ARBA00021874"/>
    </source>
</evidence>
<dbReference type="Gene3D" id="3.90.1300.10">
    <property type="entry name" value="Amidase signature (AS) domain"/>
    <property type="match status" value="1"/>
</dbReference>
<dbReference type="OrthoDB" id="9811471at2"/>
<dbReference type="GO" id="GO:0016874">
    <property type="term" value="F:ligase activity"/>
    <property type="evidence" value="ECO:0007669"/>
    <property type="project" value="UniProtKB-KW"/>
</dbReference>
<reference evidence="4 5" key="1">
    <citation type="submission" date="2017-03" db="EMBL/GenBank/DDBJ databases">
        <title>Foreign affairs: Plasmid Transfer between Roseobacters and Rhizobia.</title>
        <authorList>
            <person name="Bartling P."/>
            <person name="Bunk B."/>
            <person name="Overmann J."/>
            <person name="Brinkmann H."/>
            <person name="Petersen J."/>
        </authorList>
    </citation>
    <scope>NUCLEOTIDE SEQUENCE [LARGE SCALE GENOMIC DNA]</scope>
    <source>
        <strain evidence="4 5">MACL11</strain>
        <plasmid evidence="5">Plasmid pmm170</plasmid>
    </source>
</reference>
<dbReference type="AlphaFoldDB" id="A0A1U9Z9U2"/>
<dbReference type="RefSeq" id="WP_018067050.1">
    <property type="nucleotide sequence ID" value="NZ_AQWH01000032.1"/>
</dbReference>
<accession>A0A1U9Z9U2</accession>
<keyword evidence="5" id="KW-1185">Reference proteome</keyword>
<dbReference type="EMBL" id="CP020333">
    <property type="protein sequence ID" value="AQZ54465.1"/>
    <property type="molecule type" value="Genomic_DNA"/>
</dbReference>